<evidence type="ECO:0000259" key="2">
    <source>
        <dbReference type="Pfam" id="PF07859"/>
    </source>
</evidence>
<dbReference type="Gene3D" id="3.40.50.1820">
    <property type="entry name" value="alpha/beta hydrolase"/>
    <property type="match status" value="1"/>
</dbReference>
<dbReference type="InterPro" id="IPR029058">
    <property type="entry name" value="AB_hydrolase_fold"/>
</dbReference>
<evidence type="ECO:0000256" key="1">
    <source>
        <dbReference type="ARBA" id="ARBA00022801"/>
    </source>
</evidence>
<dbReference type="Proteomes" id="UP000443090">
    <property type="component" value="Unassembled WGS sequence"/>
</dbReference>
<keyword evidence="4" id="KW-1185">Reference proteome</keyword>
<gene>
    <name evidence="3" type="primary">are_2</name>
    <name evidence="3" type="ORF">LOCC1_G006458</name>
</gene>
<dbReference type="InterPro" id="IPR050300">
    <property type="entry name" value="GDXG_lipolytic_enzyme"/>
</dbReference>
<dbReference type="PANTHER" id="PTHR48081">
    <property type="entry name" value="AB HYDROLASE SUPERFAMILY PROTEIN C4A8.06C"/>
    <property type="match status" value="1"/>
</dbReference>
<feature type="domain" description="Alpha/beta hydrolase fold-3" evidence="2">
    <location>
        <begin position="9"/>
        <end position="218"/>
    </location>
</feature>
<comment type="caution">
    <text evidence="3">The sequence shown here is derived from an EMBL/GenBank/DDBJ whole genome shotgun (WGS) entry which is preliminary data.</text>
</comment>
<dbReference type="AlphaFoldDB" id="A0A8H8S3E4"/>
<dbReference type="PANTHER" id="PTHR48081:SF8">
    <property type="entry name" value="ALPHA_BETA HYDROLASE FOLD-3 DOMAIN-CONTAINING PROTEIN-RELATED"/>
    <property type="match status" value="1"/>
</dbReference>
<evidence type="ECO:0000313" key="4">
    <source>
        <dbReference type="Proteomes" id="UP000443090"/>
    </source>
</evidence>
<protein>
    <submittedName>
        <fullName evidence="3">Arylesterase</fullName>
    </submittedName>
</protein>
<dbReference type="SUPFAM" id="SSF53474">
    <property type="entry name" value="alpha/beta-Hydrolases"/>
    <property type="match status" value="1"/>
</dbReference>
<dbReference type="EMBL" id="QGMI01000177">
    <property type="protein sequence ID" value="TVY45809.1"/>
    <property type="molecule type" value="Genomic_DNA"/>
</dbReference>
<sequence length="247" mass="27349">MGTHGDPYARWATAVLQTTECVVVSVDYRLAPRHPFPTGIEDCVSAILYLWANAKSLHLDVSRTALSGFSAGGNYSFTAPIRLHQEIARFKAEDRLDGVELGKLVGIVAFYPAVDWTRSRAGRAASNPNAKPIGVPKWMAGVFDESYLYPRPVDMWNPLLSPGLADEELLKEALPEKVCFVTCWGDGLLGEGEAFRERLRGMGSVISGYTVPEVVHGWDKWPSWGRVTRERDEAYRVAGESLKDMFG</sequence>
<organism evidence="3 4">
    <name type="scientific">Lachnellula occidentalis</name>
    <dbReference type="NCBI Taxonomy" id="215460"/>
    <lineage>
        <taxon>Eukaryota</taxon>
        <taxon>Fungi</taxon>
        <taxon>Dikarya</taxon>
        <taxon>Ascomycota</taxon>
        <taxon>Pezizomycotina</taxon>
        <taxon>Leotiomycetes</taxon>
        <taxon>Helotiales</taxon>
        <taxon>Lachnaceae</taxon>
        <taxon>Lachnellula</taxon>
    </lineage>
</organism>
<evidence type="ECO:0000313" key="3">
    <source>
        <dbReference type="EMBL" id="TVY45809.1"/>
    </source>
</evidence>
<reference evidence="3 4" key="1">
    <citation type="submission" date="2018-05" db="EMBL/GenBank/DDBJ databases">
        <title>Genome sequencing and assembly of the regulated plant pathogen Lachnellula willkommii and related sister species for the development of diagnostic species identification markers.</title>
        <authorList>
            <person name="Giroux E."/>
            <person name="Bilodeau G."/>
        </authorList>
    </citation>
    <scope>NUCLEOTIDE SEQUENCE [LARGE SCALE GENOMIC DNA]</scope>
    <source>
        <strain evidence="3 4">CBS 160.35</strain>
    </source>
</reference>
<keyword evidence="1" id="KW-0378">Hydrolase</keyword>
<dbReference type="Pfam" id="PF07859">
    <property type="entry name" value="Abhydrolase_3"/>
    <property type="match status" value="1"/>
</dbReference>
<dbReference type="InterPro" id="IPR013094">
    <property type="entry name" value="AB_hydrolase_3"/>
</dbReference>
<proteinExistence type="predicted"/>
<name>A0A8H8S3E4_9HELO</name>
<accession>A0A8H8S3E4</accession>
<dbReference type="GO" id="GO:0016787">
    <property type="term" value="F:hydrolase activity"/>
    <property type="evidence" value="ECO:0007669"/>
    <property type="project" value="UniProtKB-KW"/>
</dbReference>
<dbReference type="OrthoDB" id="408631at2759"/>